<dbReference type="OrthoDB" id="5241551at2"/>
<dbReference type="KEGG" id="ltr:EVS81_10105"/>
<evidence type="ECO:0000313" key="3">
    <source>
        <dbReference type="Proteomes" id="UP000289260"/>
    </source>
</evidence>
<dbReference type="PROSITE" id="PS51318">
    <property type="entry name" value="TAT"/>
    <property type="match status" value="1"/>
</dbReference>
<gene>
    <name evidence="2" type="ORF">EVS81_10105</name>
</gene>
<evidence type="ECO:0000259" key="1">
    <source>
        <dbReference type="Pfam" id="PF00768"/>
    </source>
</evidence>
<name>A0A4P6KG25_9MICO</name>
<organism evidence="2 3">
    <name type="scientific">Leucobacter triazinivorans</name>
    <dbReference type="NCBI Taxonomy" id="1784719"/>
    <lineage>
        <taxon>Bacteria</taxon>
        <taxon>Bacillati</taxon>
        <taxon>Actinomycetota</taxon>
        <taxon>Actinomycetes</taxon>
        <taxon>Micrococcales</taxon>
        <taxon>Microbacteriaceae</taxon>
        <taxon>Leucobacter</taxon>
    </lineage>
</organism>
<dbReference type="Proteomes" id="UP000289260">
    <property type="component" value="Chromosome"/>
</dbReference>
<dbReference type="GO" id="GO:0006508">
    <property type="term" value="P:proteolysis"/>
    <property type="evidence" value="ECO:0007669"/>
    <property type="project" value="InterPro"/>
</dbReference>
<dbReference type="SUPFAM" id="SSF56601">
    <property type="entry name" value="beta-lactamase/transpeptidase-like"/>
    <property type="match status" value="1"/>
</dbReference>
<dbReference type="AlphaFoldDB" id="A0A4P6KG25"/>
<feature type="domain" description="Peptidase S11 D-alanyl-D-alanine carboxypeptidase A N-terminal" evidence="1">
    <location>
        <begin position="94"/>
        <end position="305"/>
    </location>
</feature>
<dbReference type="InterPro" id="IPR001967">
    <property type="entry name" value="Peptidase_S11_N"/>
</dbReference>
<evidence type="ECO:0000313" key="2">
    <source>
        <dbReference type="EMBL" id="QBE49153.1"/>
    </source>
</evidence>
<keyword evidence="2" id="KW-0645">Protease</keyword>
<keyword evidence="2" id="KW-0378">Hydrolase</keyword>
<dbReference type="GO" id="GO:0009002">
    <property type="term" value="F:serine-type D-Ala-D-Ala carboxypeptidase activity"/>
    <property type="evidence" value="ECO:0007669"/>
    <property type="project" value="InterPro"/>
</dbReference>
<dbReference type="InterPro" id="IPR006311">
    <property type="entry name" value="TAT_signal"/>
</dbReference>
<dbReference type="Pfam" id="PF00768">
    <property type="entry name" value="Peptidase_S11"/>
    <property type="match status" value="1"/>
</dbReference>
<reference evidence="2 3" key="1">
    <citation type="submission" date="2019-02" db="EMBL/GenBank/DDBJ databases">
        <authorList>
            <person name="Sun L."/>
            <person name="Pan D."/>
            <person name="Wu X."/>
        </authorList>
    </citation>
    <scope>NUCLEOTIDE SEQUENCE [LARGE SCALE GENOMIC DNA]</scope>
    <source>
        <strain evidence="2 3">JW-1</strain>
    </source>
</reference>
<accession>A0A4P6KG25</accession>
<protein>
    <submittedName>
        <fullName evidence="2">D-alanyl-D-alanine carboxypeptidase</fullName>
    </submittedName>
</protein>
<dbReference type="Gene3D" id="3.40.710.10">
    <property type="entry name" value="DD-peptidase/beta-lactamase superfamily"/>
    <property type="match status" value="1"/>
</dbReference>
<keyword evidence="2" id="KW-0121">Carboxypeptidase</keyword>
<dbReference type="EMBL" id="CP035806">
    <property type="protein sequence ID" value="QBE49153.1"/>
    <property type="molecule type" value="Genomic_DNA"/>
</dbReference>
<keyword evidence="3" id="KW-1185">Reference proteome</keyword>
<dbReference type="RefSeq" id="WP_130110284.1">
    <property type="nucleotide sequence ID" value="NZ_CP035806.1"/>
</dbReference>
<proteinExistence type="predicted"/>
<dbReference type="InterPro" id="IPR012338">
    <property type="entry name" value="Beta-lactam/transpept-like"/>
</dbReference>
<sequence>MSSPADPHPRRRMSRRRIRRLTATLTVLALLLAGGYTAAAALTPLPAPIIEAEAEAEAEPQRTFEADPAAAQAAVAAEALPTAVGWLHDDEVWSNSDAALPIASISKLVTVLVGLEQQPLEAGEEGPVHVWTAADRALQEEYVARQGVAFPIPIGTEVTTRQMLTLALVPSANDFAAAYAYSIFGDNDGFIAAVDDWKARHGLDSLELVEPTGMDERNAATASDVLRIARLALRQPAIAEITRLSSAELPWGIGLVESTNPLFGVTPGVLGAKTGYTSVAGYNLAAARASGASGRDLVQLSVVLGRPSPEDRVSSSLAALDALDSAPQAVDLVAEGEEIGAAVTVDDARIPLVTTAAASAVLVPGEAATRIAELEPPDEGAAGQAAGTVRVETPVGAEEIPVVTTEAIVEPDLWWRLTHPALVFGWEEPMDPATRSAHAG</sequence>